<comment type="function">
    <text evidence="2 11">Catalyzes the insertion of molybdate into adenylated molybdopterin with the concomitant release of AMP.</text>
</comment>
<dbReference type="NCBIfam" id="TIGR00177">
    <property type="entry name" value="molyb_syn"/>
    <property type="match status" value="1"/>
</dbReference>
<dbReference type="GO" id="GO:0006777">
    <property type="term" value="P:Mo-molybdopterin cofactor biosynthetic process"/>
    <property type="evidence" value="ECO:0007669"/>
    <property type="project" value="UniProtKB-UniRule"/>
</dbReference>
<proteinExistence type="inferred from homology"/>
<dbReference type="Pfam" id="PF00994">
    <property type="entry name" value="MoCF_biosynth"/>
    <property type="match status" value="1"/>
</dbReference>
<evidence type="ECO:0000256" key="3">
    <source>
        <dbReference type="ARBA" id="ARBA00005046"/>
    </source>
</evidence>
<sequence length="400" mass="42035">MALTPVDDALQQLLADARLLPTERCPLASLRGRVLRQSVVAEVNVPPLDNSAMDGYALREADAALPVIPVSQRIAAGQVGHALGPGTAARIFTGAPIPPGADTVVMQEDCEVLEDGIRVLESPKKAQHIRPQGQDIAAGVTQYEGGEKLGAADVGLLAALGLNEVEVSRRPRVALLSTGDELVEPGEPLGEGQIYNSNRAMLTALLEGLGCEVRDCGIVEDTAEATAAALAEAARDCDLIISTGGVSAGEEDHVKAQVEKLGELKLWKLAIKPGKPLAYGRIGEAAFFGLPGNPSSGFVTFLILVKPYLLAMQGVRNPMPQAWPVVADFDWPKAGRRQEYLRTKVEASGGQLKAALYPNQSSGVLASAAWANALVVLPVGKTVQKGEQVEALMLSDLQGV</sequence>
<comment type="caution">
    <text evidence="13">The sequence shown here is derived from an EMBL/GenBank/DDBJ whole genome shotgun (WGS) entry which is preliminary data.</text>
</comment>
<dbReference type="SMART" id="SM00852">
    <property type="entry name" value="MoCF_biosynth"/>
    <property type="match status" value="1"/>
</dbReference>
<comment type="catalytic activity">
    <reaction evidence="10">
        <text>adenylyl-molybdopterin + molybdate = Mo-molybdopterin + AMP + H(+)</text>
        <dbReference type="Rhea" id="RHEA:35047"/>
        <dbReference type="ChEBI" id="CHEBI:15378"/>
        <dbReference type="ChEBI" id="CHEBI:36264"/>
        <dbReference type="ChEBI" id="CHEBI:62727"/>
        <dbReference type="ChEBI" id="CHEBI:71302"/>
        <dbReference type="ChEBI" id="CHEBI:456215"/>
        <dbReference type="EC" id="2.10.1.1"/>
    </reaction>
</comment>
<evidence type="ECO:0000313" key="14">
    <source>
        <dbReference type="Proteomes" id="UP000537130"/>
    </source>
</evidence>
<evidence type="ECO:0000259" key="12">
    <source>
        <dbReference type="SMART" id="SM00852"/>
    </source>
</evidence>
<comment type="similarity">
    <text evidence="4 11">Belongs to the MoeA family.</text>
</comment>
<dbReference type="Pfam" id="PF03454">
    <property type="entry name" value="MoeA_C"/>
    <property type="match status" value="1"/>
</dbReference>
<dbReference type="SUPFAM" id="SSF53218">
    <property type="entry name" value="Molybdenum cofactor biosynthesis proteins"/>
    <property type="match status" value="1"/>
</dbReference>
<dbReference type="FunFam" id="3.40.980.10:FF:000004">
    <property type="entry name" value="Molybdopterin molybdenumtransferase"/>
    <property type="match status" value="1"/>
</dbReference>
<dbReference type="InterPro" id="IPR005110">
    <property type="entry name" value="MoeA_linker/N"/>
</dbReference>
<dbReference type="InterPro" id="IPR005111">
    <property type="entry name" value="MoeA_C_domain_IV"/>
</dbReference>
<keyword evidence="14" id="KW-1185">Reference proteome</keyword>
<dbReference type="InterPro" id="IPR036135">
    <property type="entry name" value="MoeA_linker/N_sf"/>
</dbReference>
<dbReference type="SUPFAM" id="SSF63867">
    <property type="entry name" value="MoeA C-terminal domain-like"/>
    <property type="match status" value="1"/>
</dbReference>
<dbReference type="Proteomes" id="UP000537130">
    <property type="component" value="Unassembled WGS sequence"/>
</dbReference>
<keyword evidence="9 11" id="KW-0501">Molybdenum cofactor biosynthesis</keyword>
<dbReference type="SUPFAM" id="SSF63882">
    <property type="entry name" value="MoeA N-terminal region -like"/>
    <property type="match status" value="1"/>
</dbReference>
<dbReference type="RefSeq" id="WP_183410259.1">
    <property type="nucleotide sequence ID" value="NZ_JACHWY010000002.1"/>
</dbReference>
<dbReference type="InterPro" id="IPR001453">
    <property type="entry name" value="MoaB/Mog_dom"/>
</dbReference>
<keyword evidence="6 11" id="KW-0808">Transferase</keyword>
<gene>
    <name evidence="13" type="ORF">FHR99_001742</name>
</gene>
<dbReference type="GO" id="GO:0046872">
    <property type="term" value="F:metal ion binding"/>
    <property type="evidence" value="ECO:0007669"/>
    <property type="project" value="UniProtKB-UniRule"/>
</dbReference>
<keyword evidence="5 11" id="KW-0500">Molybdenum</keyword>
<dbReference type="Pfam" id="PF03453">
    <property type="entry name" value="MoeA_N"/>
    <property type="match status" value="1"/>
</dbReference>
<comment type="cofactor">
    <cofactor evidence="1 11">
        <name>Mg(2+)</name>
        <dbReference type="ChEBI" id="CHEBI:18420"/>
    </cofactor>
</comment>
<evidence type="ECO:0000256" key="8">
    <source>
        <dbReference type="ARBA" id="ARBA00022842"/>
    </source>
</evidence>
<comment type="pathway">
    <text evidence="3 11">Cofactor biosynthesis; molybdopterin biosynthesis.</text>
</comment>
<evidence type="ECO:0000256" key="11">
    <source>
        <dbReference type="RuleBase" id="RU365090"/>
    </source>
</evidence>
<dbReference type="Gene3D" id="3.90.105.10">
    <property type="entry name" value="Molybdopterin biosynthesis moea protein, domain 2"/>
    <property type="match status" value="1"/>
</dbReference>
<evidence type="ECO:0000313" key="13">
    <source>
        <dbReference type="EMBL" id="MBB3047476.1"/>
    </source>
</evidence>
<evidence type="ECO:0000256" key="5">
    <source>
        <dbReference type="ARBA" id="ARBA00022505"/>
    </source>
</evidence>
<keyword evidence="7 11" id="KW-0479">Metal-binding</keyword>
<dbReference type="InterPro" id="IPR036425">
    <property type="entry name" value="MoaB/Mog-like_dom_sf"/>
</dbReference>
<reference evidence="13 14" key="1">
    <citation type="submission" date="2020-08" db="EMBL/GenBank/DDBJ databases">
        <title>Genomic Encyclopedia of Type Strains, Phase III (KMG-III): the genomes of soil and plant-associated and newly described type strains.</title>
        <authorList>
            <person name="Whitman W."/>
        </authorList>
    </citation>
    <scope>NUCLEOTIDE SEQUENCE [LARGE SCALE GENOMIC DNA]</scope>
    <source>
        <strain evidence="13 14">CECT 8654</strain>
    </source>
</reference>
<accession>A0A7W4Z723</accession>
<feature type="domain" description="MoaB/Mog" evidence="12">
    <location>
        <begin position="174"/>
        <end position="311"/>
    </location>
</feature>
<dbReference type="GO" id="GO:0061599">
    <property type="term" value="F:molybdopterin molybdotransferase activity"/>
    <property type="evidence" value="ECO:0007669"/>
    <property type="project" value="UniProtKB-UniRule"/>
</dbReference>
<keyword evidence="8 11" id="KW-0460">Magnesium</keyword>
<evidence type="ECO:0000256" key="9">
    <source>
        <dbReference type="ARBA" id="ARBA00023150"/>
    </source>
</evidence>
<dbReference type="Gene3D" id="2.40.340.10">
    <property type="entry name" value="MoeA, C-terminal, domain IV"/>
    <property type="match status" value="1"/>
</dbReference>
<protein>
    <recommendedName>
        <fullName evidence="11">Molybdopterin molybdenumtransferase</fullName>
        <ecNumber evidence="11">2.10.1.1</ecNumber>
    </recommendedName>
</protein>
<dbReference type="CDD" id="cd00887">
    <property type="entry name" value="MoeA"/>
    <property type="match status" value="1"/>
</dbReference>
<evidence type="ECO:0000256" key="1">
    <source>
        <dbReference type="ARBA" id="ARBA00001946"/>
    </source>
</evidence>
<evidence type="ECO:0000256" key="4">
    <source>
        <dbReference type="ARBA" id="ARBA00010763"/>
    </source>
</evidence>
<dbReference type="InterPro" id="IPR038987">
    <property type="entry name" value="MoeA-like"/>
</dbReference>
<dbReference type="NCBIfam" id="NF045515">
    <property type="entry name" value="Glp_gephyrin"/>
    <property type="match status" value="1"/>
</dbReference>
<dbReference type="PANTHER" id="PTHR10192">
    <property type="entry name" value="MOLYBDOPTERIN BIOSYNTHESIS PROTEIN"/>
    <property type="match status" value="1"/>
</dbReference>
<name>A0A7W4Z723_9GAMM</name>
<evidence type="ECO:0000256" key="2">
    <source>
        <dbReference type="ARBA" id="ARBA00002901"/>
    </source>
</evidence>
<evidence type="ECO:0000256" key="6">
    <source>
        <dbReference type="ARBA" id="ARBA00022679"/>
    </source>
</evidence>
<dbReference type="AlphaFoldDB" id="A0A7W4Z723"/>
<dbReference type="UniPathway" id="UPA00344"/>
<dbReference type="EC" id="2.10.1.1" evidence="11"/>
<dbReference type="GO" id="GO:0005829">
    <property type="term" value="C:cytosol"/>
    <property type="evidence" value="ECO:0007669"/>
    <property type="project" value="TreeGrafter"/>
</dbReference>
<dbReference type="PANTHER" id="PTHR10192:SF5">
    <property type="entry name" value="GEPHYRIN"/>
    <property type="match status" value="1"/>
</dbReference>
<dbReference type="Gene3D" id="2.170.190.11">
    <property type="entry name" value="Molybdopterin biosynthesis moea protein, domain 3"/>
    <property type="match status" value="1"/>
</dbReference>
<dbReference type="InterPro" id="IPR036688">
    <property type="entry name" value="MoeA_C_domain_IV_sf"/>
</dbReference>
<organism evidence="13 14">
    <name type="scientific">Litorivivens lipolytica</name>
    <dbReference type="NCBI Taxonomy" id="1524264"/>
    <lineage>
        <taxon>Bacteria</taxon>
        <taxon>Pseudomonadati</taxon>
        <taxon>Pseudomonadota</taxon>
        <taxon>Gammaproteobacteria</taxon>
        <taxon>Litorivivens</taxon>
    </lineage>
</organism>
<dbReference type="Gene3D" id="3.40.980.10">
    <property type="entry name" value="MoaB/Mog-like domain"/>
    <property type="match status" value="1"/>
</dbReference>
<dbReference type="EMBL" id="JACHWY010000002">
    <property type="protein sequence ID" value="MBB3047476.1"/>
    <property type="molecule type" value="Genomic_DNA"/>
</dbReference>
<evidence type="ECO:0000256" key="10">
    <source>
        <dbReference type="ARBA" id="ARBA00047317"/>
    </source>
</evidence>
<evidence type="ECO:0000256" key="7">
    <source>
        <dbReference type="ARBA" id="ARBA00022723"/>
    </source>
</evidence>